<gene>
    <name evidence="3" type="ORF">M9Y10_044888</name>
</gene>
<name>A0ABR2JUW7_9EUKA</name>
<evidence type="ECO:0008006" key="5">
    <source>
        <dbReference type="Google" id="ProtNLM"/>
    </source>
</evidence>
<accession>A0ABR2JUW7</accession>
<evidence type="ECO:0000313" key="3">
    <source>
        <dbReference type="EMBL" id="KAK8882246.1"/>
    </source>
</evidence>
<evidence type="ECO:0000256" key="1">
    <source>
        <dbReference type="SAM" id="Coils"/>
    </source>
</evidence>
<feature type="region of interest" description="Disordered" evidence="2">
    <location>
        <begin position="1"/>
        <end position="25"/>
    </location>
</feature>
<dbReference type="Proteomes" id="UP001470230">
    <property type="component" value="Unassembled WGS sequence"/>
</dbReference>
<protein>
    <recommendedName>
        <fullName evidence="5">DUF4201 domain-containing protein</fullName>
    </recommendedName>
</protein>
<evidence type="ECO:0000313" key="4">
    <source>
        <dbReference type="Proteomes" id="UP001470230"/>
    </source>
</evidence>
<comment type="caution">
    <text evidence="3">The sequence shown here is derived from an EMBL/GenBank/DDBJ whole genome shotgun (WGS) entry which is preliminary data.</text>
</comment>
<keyword evidence="4" id="KW-1185">Reference proteome</keyword>
<organism evidence="3 4">
    <name type="scientific">Tritrichomonas musculus</name>
    <dbReference type="NCBI Taxonomy" id="1915356"/>
    <lineage>
        <taxon>Eukaryota</taxon>
        <taxon>Metamonada</taxon>
        <taxon>Parabasalia</taxon>
        <taxon>Tritrichomonadida</taxon>
        <taxon>Tritrichomonadidae</taxon>
        <taxon>Tritrichomonas</taxon>
    </lineage>
</organism>
<reference evidence="3 4" key="1">
    <citation type="submission" date="2024-04" db="EMBL/GenBank/DDBJ databases">
        <title>Tritrichomonas musculus Genome.</title>
        <authorList>
            <person name="Alves-Ferreira E."/>
            <person name="Grigg M."/>
            <person name="Lorenzi H."/>
            <person name="Galac M."/>
        </authorList>
    </citation>
    <scope>NUCLEOTIDE SEQUENCE [LARGE SCALE GENOMIC DNA]</scope>
    <source>
        <strain evidence="3 4">EAF2021</strain>
    </source>
</reference>
<dbReference type="EMBL" id="JAPFFF010000009">
    <property type="protein sequence ID" value="KAK8882246.1"/>
    <property type="molecule type" value="Genomic_DNA"/>
</dbReference>
<feature type="compositionally biased region" description="Acidic residues" evidence="2">
    <location>
        <begin position="1"/>
        <end position="19"/>
    </location>
</feature>
<sequence>MEIEDDFIEDSEQTEEEEEKNEKDDIFLTGTKKGLHKEIVLKPPVNIYPIASLSQQLISKMYSLEMFGQSSIGATVSGSVYDLGKHFKSLYSSFPSFIHESNIYLNSQQYTLQKQFDAIKEKIVRSQQRNKKVKEIIRSNERRLPNLNKQSSNEFSELDRINAEMKATAISLKKSIEKLQTLKQQNDQFQAENEAIQQQIDTILSQFKHKCTGEAGQIQKNIVKTEIELRENIKKYKENIMQAQKIVNSYNDPIHSLEVRLSDLNRRIIVCSRPVRIPKISKR</sequence>
<evidence type="ECO:0000256" key="2">
    <source>
        <dbReference type="SAM" id="MobiDB-lite"/>
    </source>
</evidence>
<keyword evidence="1" id="KW-0175">Coiled coil</keyword>
<feature type="coiled-coil region" evidence="1">
    <location>
        <begin position="172"/>
        <end position="246"/>
    </location>
</feature>
<proteinExistence type="predicted"/>